<evidence type="ECO:0000256" key="1">
    <source>
        <dbReference type="ARBA" id="ARBA00022659"/>
    </source>
</evidence>
<gene>
    <name evidence="7" type="ORF">TCAL_10520</name>
</gene>
<keyword evidence="1 5" id="KW-0768">Sushi</keyword>
<feature type="domain" description="Sushi" evidence="6">
    <location>
        <begin position="1774"/>
        <end position="1842"/>
    </location>
</feature>
<evidence type="ECO:0000256" key="2">
    <source>
        <dbReference type="ARBA" id="ARBA00022737"/>
    </source>
</evidence>
<dbReference type="PANTHER" id="PTHR19325">
    <property type="entry name" value="COMPLEMENT COMPONENT-RELATED SUSHI DOMAIN-CONTAINING"/>
    <property type="match status" value="1"/>
</dbReference>
<dbReference type="Gene3D" id="2.10.70.10">
    <property type="entry name" value="Complement Module, domain 1"/>
    <property type="match status" value="2"/>
</dbReference>
<evidence type="ECO:0000256" key="5">
    <source>
        <dbReference type="PROSITE-ProRule" id="PRU00302"/>
    </source>
</evidence>
<dbReference type="SMART" id="SM00032">
    <property type="entry name" value="CCP"/>
    <property type="match status" value="10"/>
</dbReference>
<comment type="caution">
    <text evidence="7">The sequence shown here is derived from an EMBL/GenBank/DDBJ whole genome shotgun (WGS) entry which is preliminary data.</text>
</comment>
<protein>
    <recommendedName>
        <fullName evidence="6">Sushi domain-containing protein</fullName>
    </recommendedName>
</protein>
<proteinExistence type="predicted"/>
<feature type="domain" description="Sushi" evidence="6">
    <location>
        <begin position="973"/>
        <end position="1048"/>
    </location>
</feature>
<evidence type="ECO:0000259" key="6">
    <source>
        <dbReference type="PROSITE" id="PS50923"/>
    </source>
</evidence>
<dbReference type="STRING" id="6832.A0A553PI42"/>
<sequence length="2086" mass="232909">MNREDELTEALDANGDPIATQNYTNLEVDIDSHVSYRCQTGYFPSNAQEAQNDPIPVKCQSDGTYDFAISWPNCVQFKTCSPPSWTTDPTFIFELGTMSGGGTYRNGDTISWSCLNAQDSIAYRATNELYALDSVTSVCQWNSTWSLQPDTFTCIKNTCGDPPLLDLSHGLERLWDQEKILFGQSVTYRCALGGKFEDDFTQNNISVLCNEATQDYDFPTTFPSCKRSKNCQTPVQSPPEGSFLTMSLPKVRDKCVFRGLSAGRKESSSTQEQTLLDCQLKCSTTKNCLIFIYRTVTSMCHIVEELSGSWFTTSDDFYLGFSLCGAYYDITGFDITLHGVTTTDNLAWLIDGTIRTAIQTTTMDQPWVQIDMGEHRYLDGVTILNTRFSSTHSWQLYLTDVTYADPSNISPRDSIGNNFMKTSPVVTTWKISGPRHRRYVYIVDTQSAANLDIAEIVPHFTNLDLLPPFKDCAEIYRFGILHQGDFDIQPFGTMDEITKRRVKCEDGWTTILNRDNVSLLGGYVPVGGVSEAIDSMYKSNGTKLTNSCAEHQGSIGWFGGAQLGPGSEFCTGANLFGEMGVTEASRKVVYWQGFRGLFQPLTKLSMQIRPKDFETKRNVPLTSQAIAQNHFDTAKRAEFGTNFTYECQKGRQKSSNLTLSCEWDGNWKSDGDLAAFSCPVSHCLQPPPSPKRQFRVLDWDGEPIPFGQVVKYRCPGAMKFKSNFSKPFFTLTCQPNGEFDPFPSDEECVTTSICPPLPAQPNVPANSLWVGDVRLNRPGFSGYGECLSQGHTTYSEPAPSSSFILRTYLHKRYSETTSITRVHMFLTGPIEEGLYTLNITTKQNLQTTGEYKIGLMPNQLFWEKRFDQVPAGQKMYLVTNILFERTADELLCILDVSYTKDTMANLLDPHSRSQRSKTFDPAQSTQLFDAQVEYECGFARGFDLGAGLTSPNLTLTCLGTGSWDKPVSDCIWLSCLDPPDKSDLGLEIVEYQGLPINANTTYDFDTTVDYKCQSGKKFKADFDLVSVQATCKAGNVWIEPADWGVCVDTALCSNPPEAPVNGSALIRYSGSKYGPTCPNLFTQPSTCSNVEVQSISQINEGESKFDLNILSQGAQVAKTFLGMTFTAKDIIIQPSESIQIHPTNSSSVFMLELNLALEPDKNQAIVLKVKHSPLHGKVCVEDLVCYQCSSPDQCFSLRETEVQSFLNSMPKFEAQGEFLFETEIEYSCPTGRGFKKPDQDLTSLSTLTSCQWNGTWTVAHLDPCVWTHCLEPPSPPDSTFLTLSNWNELPVNLEEEVQFQCQRGMKFVKDIDQSYNIATCRPNNQWDIPEWGQCVETQVCPMPSKPPPQGSIVVHNSGMMFGHVCLGSNNSWDAVPGSGCHSLRIRANLGLMDSGSAQFALEFTNTQEPASTLLSLLQFSSPIDPSAVSVSGPATIEPTTSATTFLLTTEMVSPTVNGGQSKVDLTFTLGLRDPVPCLLESYCTSCLNQDCPSTADLIKTEMYQHQNLTMYGTKLEYTCALGQEFESSPTKFRECLWNKTWSGDDDLNCIRLGCVDPPHAPEGHHVISLHQNGTSVPFGESTYYVCEPGYFFEEDKSLRNFSLICLQDGTWTVPTTWKRCFLPTERVCPNPHLPSENHIYDWNPDATPKITEGFTVKYSCKTGRRLQGLQPNGSKYLYDEQPLTCEWNQTWSPSRNIDPCVWHECINPPVPVGHQLISDRPIGTYRFGEKAVYRCAKSGLWMEGDRTRTFFEAECLPNGSFNVPVPFPACVTTVDCGNPPEKTKGGTRIWNGETVFGTEVRYTCGKHAKFVNRQTNELYQEAKISCQWNKTWSPTRLDPCIWSHCNYVPSPPASSGLIYEPQNGTEWIVESEYTSYTPHIPAKVNVPYNFGYGKVFYIEGQIVDFALFQTFPIVQIRDNLGNVVFRAVIDPDYGLIRIASSLNDNTEEFRHVNVDYGLEFDMEIVYNAGEFAFGITFNGDALEPLKIPDFLPDLEFSTTEMVGDLRISFMGFIPPGSAPAIPVNATLVYRCPKYHVFQNGWYQKPIVRLTCHNNGMVLAPGKWPQCVYPELAPTIVDCQGSTCSSK</sequence>
<organism evidence="7 8">
    <name type="scientific">Tigriopus californicus</name>
    <name type="common">Marine copepod</name>
    <dbReference type="NCBI Taxonomy" id="6832"/>
    <lineage>
        <taxon>Eukaryota</taxon>
        <taxon>Metazoa</taxon>
        <taxon>Ecdysozoa</taxon>
        <taxon>Arthropoda</taxon>
        <taxon>Crustacea</taxon>
        <taxon>Multicrustacea</taxon>
        <taxon>Hexanauplia</taxon>
        <taxon>Copepoda</taxon>
        <taxon>Harpacticoida</taxon>
        <taxon>Harpacticidae</taxon>
        <taxon>Tigriopus</taxon>
    </lineage>
</organism>
<dbReference type="InterPro" id="IPR036056">
    <property type="entry name" value="Fibrinogen-like_C"/>
</dbReference>
<reference evidence="7 8" key="1">
    <citation type="journal article" date="2018" name="Nat. Ecol. Evol.">
        <title>Genomic signatures of mitonuclear coevolution across populations of Tigriopus californicus.</title>
        <authorList>
            <person name="Barreto F.S."/>
            <person name="Watson E.T."/>
            <person name="Lima T.G."/>
            <person name="Willett C.S."/>
            <person name="Edmands S."/>
            <person name="Li W."/>
            <person name="Burton R.S."/>
        </authorList>
    </citation>
    <scope>NUCLEOTIDE SEQUENCE [LARGE SCALE GENOMIC DNA]</scope>
    <source>
        <strain evidence="7 8">San Diego</strain>
    </source>
</reference>
<feature type="domain" description="Sushi" evidence="6">
    <location>
        <begin position="1552"/>
        <end position="1622"/>
    </location>
</feature>
<comment type="caution">
    <text evidence="5">Lacks conserved residue(s) required for the propagation of feature annotation.</text>
</comment>
<dbReference type="Pfam" id="PF00084">
    <property type="entry name" value="Sushi"/>
    <property type="match status" value="1"/>
</dbReference>
<name>A0A553PI42_TIGCA</name>
<dbReference type="InterPro" id="IPR035976">
    <property type="entry name" value="Sushi/SCR/CCP_sf"/>
</dbReference>
<evidence type="ECO:0000256" key="3">
    <source>
        <dbReference type="ARBA" id="ARBA00023157"/>
    </source>
</evidence>
<dbReference type="PROSITE" id="PS50923">
    <property type="entry name" value="SUSHI"/>
    <property type="match status" value="8"/>
</dbReference>
<keyword evidence="4" id="KW-0325">Glycoprotein</keyword>
<feature type="domain" description="Sushi" evidence="6">
    <location>
        <begin position="1626"/>
        <end position="1702"/>
    </location>
</feature>
<dbReference type="EMBL" id="VCGU01000004">
    <property type="protein sequence ID" value="TRY77344.1"/>
    <property type="molecule type" value="Genomic_DNA"/>
</dbReference>
<dbReference type="InterPro" id="IPR000436">
    <property type="entry name" value="Sushi_SCR_CCP_dom"/>
</dbReference>
<evidence type="ECO:0000313" key="7">
    <source>
        <dbReference type="EMBL" id="TRY77344.1"/>
    </source>
</evidence>
<feature type="domain" description="Sushi" evidence="6">
    <location>
        <begin position="1186"/>
        <end position="1266"/>
    </location>
</feature>
<dbReference type="SUPFAM" id="SSF57535">
    <property type="entry name" value="Complement control module/SCR domain"/>
    <property type="match status" value="3"/>
</dbReference>
<keyword evidence="8" id="KW-1185">Reference proteome</keyword>
<evidence type="ECO:0000313" key="8">
    <source>
        <dbReference type="Proteomes" id="UP000318571"/>
    </source>
</evidence>
<feature type="domain" description="Sushi" evidence="6">
    <location>
        <begin position="1267"/>
        <end position="1336"/>
    </location>
</feature>
<dbReference type="SUPFAM" id="SSF56496">
    <property type="entry name" value="Fibrinogen C-terminal domain-like"/>
    <property type="match status" value="1"/>
</dbReference>
<feature type="domain" description="Sushi" evidence="6">
    <location>
        <begin position="1489"/>
        <end position="1551"/>
    </location>
</feature>
<keyword evidence="3" id="KW-1015">Disulfide bond</keyword>
<dbReference type="CDD" id="cd00033">
    <property type="entry name" value="CCP"/>
    <property type="match status" value="1"/>
</dbReference>
<evidence type="ECO:0000256" key="4">
    <source>
        <dbReference type="ARBA" id="ARBA00023180"/>
    </source>
</evidence>
<dbReference type="PANTHER" id="PTHR19325:SF575">
    <property type="entry name" value="LOCOMOTION-RELATED PROTEIN HIKARU GENKI"/>
    <property type="match status" value="1"/>
</dbReference>
<keyword evidence="2" id="KW-0677">Repeat</keyword>
<feature type="domain" description="Sushi" evidence="6">
    <location>
        <begin position="157"/>
        <end position="227"/>
    </location>
</feature>
<dbReference type="Proteomes" id="UP000318571">
    <property type="component" value="Chromosome 5"/>
</dbReference>
<dbReference type="Gene3D" id="2.60.120.260">
    <property type="entry name" value="Galactose-binding domain-like"/>
    <property type="match status" value="1"/>
</dbReference>
<dbReference type="InterPro" id="IPR050350">
    <property type="entry name" value="Compl-Cell_Adhes-Reg"/>
</dbReference>
<accession>A0A553PI42</accession>